<dbReference type="PANTHER" id="PTHR48080:SF2">
    <property type="entry name" value="D-GALACTONATE DEHYDRATASE"/>
    <property type="match status" value="1"/>
</dbReference>
<dbReference type="InterPro" id="IPR036849">
    <property type="entry name" value="Enolase-like_C_sf"/>
</dbReference>
<dbReference type="SFLD" id="SFLDS00001">
    <property type="entry name" value="Enolase"/>
    <property type="match status" value="1"/>
</dbReference>
<dbReference type="InterPro" id="IPR029017">
    <property type="entry name" value="Enolase-like_N"/>
</dbReference>
<dbReference type="InterPro" id="IPR029065">
    <property type="entry name" value="Enolase_C-like"/>
</dbReference>
<evidence type="ECO:0000313" key="3">
    <source>
        <dbReference type="EMBL" id="PPQ38820.1"/>
    </source>
</evidence>
<dbReference type="AlphaFoldDB" id="A0A2S6NNF5"/>
<name>A0A2S6NNF5_RHOGL</name>
<keyword evidence="4" id="KW-1185">Reference proteome</keyword>
<dbReference type="OrthoDB" id="7511553at2"/>
<dbReference type="Proteomes" id="UP000239724">
    <property type="component" value="Unassembled WGS sequence"/>
</dbReference>
<dbReference type="SUPFAM" id="SSF51604">
    <property type="entry name" value="Enolase C-terminal domain-like"/>
    <property type="match status" value="1"/>
</dbReference>
<dbReference type="InterPro" id="IPR034593">
    <property type="entry name" value="DgoD-like"/>
</dbReference>
<reference evidence="3 4" key="1">
    <citation type="journal article" date="2018" name="Arch. Microbiol.">
        <title>New insights into the metabolic potential of the phototrophic purple bacterium Rhodopila globiformis DSM 161(T) from its draft genome sequence and evidence for a vanadium-dependent nitrogenase.</title>
        <authorList>
            <person name="Imhoff J.F."/>
            <person name="Rahn T."/>
            <person name="Kunzel S."/>
            <person name="Neulinger S.C."/>
        </authorList>
    </citation>
    <scope>NUCLEOTIDE SEQUENCE [LARGE SCALE GENOMIC DNA]</scope>
    <source>
        <strain evidence="3 4">DSM 161</strain>
    </source>
</reference>
<dbReference type="SUPFAM" id="SSF54826">
    <property type="entry name" value="Enolase N-terminal domain-like"/>
    <property type="match status" value="1"/>
</dbReference>
<dbReference type="SMART" id="SM00922">
    <property type="entry name" value="MR_MLE"/>
    <property type="match status" value="1"/>
</dbReference>
<dbReference type="Pfam" id="PF02746">
    <property type="entry name" value="MR_MLE_N"/>
    <property type="match status" value="1"/>
</dbReference>
<dbReference type="RefSeq" id="WP_104517128.1">
    <property type="nucleotide sequence ID" value="NZ_NHRY01000037.1"/>
</dbReference>
<dbReference type="SFLD" id="SFLDG00179">
    <property type="entry name" value="mandelate_racemase"/>
    <property type="match status" value="1"/>
</dbReference>
<dbReference type="PROSITE" id="PS00908">
    <property type="entry name" value="MR_MLE_1"/>
    <property type="match status" value="1"/>
</dbReference>
<feature type="domain" description="Mandelate racemase/muconate lactonizing enzyme C-terminal" evidence="2">
    <location>
        <begin position="134"/>
        <end position="240"/>
    </location>
</feature>
<keyword evidence="1" id="KW-0456">Lyase</keyword>
<dbReference type="GO" id="GO:0000287">
    <property type="term" value="F:magnesium ion binding"/>
    <property type="evidence" value="ECO:0007669"/>
    <property type="project" value="UniProtKB-ARBA"/>
</dbReference>
<dbReference type="EMBL" id="NHRY01000037">
    <property type="protein sequence ID" value="PPQ38820.1"/>
    <property type="molecule type" value="Genomic_DNA"/>
</dbReference>
<accession>A0A2S6NNF5</accession>
<sequence>MKIARIETFLFDPGTAKNLLFCRVETDSGLHGWGEAYVTPGKEPVIEHLLRHLAQHIIGRDAFSIRHTAQVVFEDFAMRRTSLDLMSAWSAIEIALWDIVAKHANLPLYNLLGGASRERVKVYANGWSSGTETIEQNVERAVKVKEMGYTALKWDPFPGPWRSFIHREDEDHVVRYVRAMRQALGPDFTLLVEVHRRLAPMHAIRVGRRIAEFDIGWYEEPCLCDNIDLVAEVRRALPMPIVTGEAIYSKEGFAAALAARAADILNPDICNCGGVSAMLDIAAMAQPHAVAIAPHNYNSTLVGLAATVHLSALIPNFWIAECFINLQPACDAIAAAPLTVHEGFVDLPTTPGLGIELDVERLRAKPYRDMGPRTGLRSYTEEFPRKHYAVAATRTGY</sequence>
<dbReference type="InterPro" id="IPR018110">
    <property type="entry name" value="Mandel_Rmase/mucon_lact_enz_CS"/>
</dbReference>
<dbReference type="Pfam" id="PF13378">
    <property type="entry name" value="MR_MLE_C"/>
    <property type="match status" value="1"/>
</dbReference>
<dbReference type="InterPro" id="IPR013341">
    <property type="entry name" value="Mandelate_racemase_N_dom"/>
</dbReference>
<dbReference type="CDD" id="cd03316">
    <property type="entry name" value="MR_like"/>
    <property type="match status" value="1"/>
</dbReference>
<dbReference type="InterPro" id="IPR013342">
    <property type="entry name" value="Mandelate_racemase_C"/>
</dbReference>
<evidence type="ECO:0000313" key="4">
    <source>
        <dbReference type="Proteomes" id="UP000239724"/>
    </source>
</evidence>
<dbReference type="GO" id="GO:0009063">
    <property type="term" value="P:amino acid catabolic process"/>
    <property type="evidence" value="ECO:0007669"/>
    <property type="project" value="InterPro"/>
</dbReference>
<dbReference type="PANTHER" id="PTHR48080">
    <property type="entry name" value="D-GALACTONATE DEHYDRATASE-RELATED"/>
    <property type="match status" value="1"/>
</dbReference>
<dbReference type="Gene3D" id="3.20.20.120">
    <property type="entry name" value="Enolase-like C-terminal domain"/>
    <property type="match status" value="1"/>
</dbReference>
<gene>
    <name evidence="3" type="ORF">CCS01_01790</name>
</gene>
<dbReference type="Gene3D" id="3.30.390.10">
    <property type="entry name" value="Enolase-like, N-terminal domain"/>
    <property type="match status" value="1"/>
</dbReference>
<evidence type="ECO:0000256" key="1">
    <source>
        <dbReference type="ARBA" id="ARBA00023239"/>
    </source>
</evidence>
<protein>
    <submittedName>
        <fullName evidence="3">Mandelate racemase</fullName>
    </submittedName>
</protein>
<organism evidence="3 4">
    <name type="scientific">Rhodopila globiformis</name>
    <name type="common">Rhodopseudomonas globiformis</name>
    <dbReference type="NCBI Taxonomy" id="1071"/>
    <lineage>
        <taxon>Bacteria</taxon>
        <taxon>Pseudomonadati</taxon>
        <taxon>Pseudomonadota</taxon>
        <taxon>Alphaproteobacteria</taxon>
        <taxon>Acetobacterales</taxon>
        <taxon>Acetobacteraceae</taxon>
        <taxon>Rhodopila</taxon>
    </lineage>
</organism>
<comment type="caution">
    <text evidence="3">The sequence shown here is derived from an EMBL/GenBank/DDBJ whole genome shotgun (WGS) entry which is preliminary data.</text>
</comment>
<evidence type="ECO:0000259" key="2">
    <source>
        <dbReference type="SMART" id="SM00922"/>
    </source>
</evidence>
<dbReference type="GO" id="GO:0016829">
    <property type="term" value="F:lyase activity"/>
    <property type="evidence" value="ECO:0007669"/>
    <property type="project" value="UniProtKB-KW"/>
</dbReference>
<proteinExistence type="predicted"/>